<dbReference type="EMBL" id="CAMPGE010007354">
    <property type="protein sequence ID" value="CAI2366273.1"/>
    <property type="molecule type" value="Genomic_DNA"/>
</dbReference>
<feature type="domain" description="C2H2-type" evidence="5">
    <location>
        <begin position="10"/>
        <end position="39"/>
    </location>
</feature>
<evidence type="ECO:0000259" key="5">
    <source>
        <dbReference type="PROSITE" id="PS50157"/>
    </source>
</evidence>
<dbReference type="PROSITE" id="PS50157">
    <property type="entry name" value="ZINC_FINGER_C2H2_2"/>
    <property type="match status" value="3"/>
</dbReference>
<name>A0AAD1UFC6_EUPCR</name>
<dbReference type="AlphaFoldDB" id="A0AAD1UFC6"/>
<keyword evidence="1" id="KW-0479">Metal-binding</keyword>
<evidence type="ECO:0000313" key="7">
    <source>
        <dbReference type="Proteomes" id="UP001295684"/>
    </source>
</evidence>
<proteinExistence type="predicted"/>
<feature type="domain" description="C2H2-type" evidence="5">
    <location>
        <begin position="40"/>
        <end position="67"/>
    </location>
</feature>
<feature type="domain" description="C2H2-type" evidence="5">
    <location>
        <begin position="68"/>
        <end position="97"/>
    </location>
</feature>
<evidence type="ECO:0000256" key="3">
    <source>
        <dbReference type="ARBA" id="ARBA00022833"/>
    </source>
</evidence>
<organism evidence="6 7">
    <name type="scientific">Euplotes crassus</name>
    <dbReference type="NCBI Taxonomy" id="5936"/>
    <lineage>
        <taxon>Eukaryota</taxon>
        <taxon>Sar</taxon>
        <taxon>Alveolata</taxon>
        <taxon>Ciliophora</taxon>
        <taxon>Intramacronucleata</taxon>
        <taxon>Spirotrichea</taxon>
        <taxon>Hypotrichia</taxon>
        <taxon>Euplotida</taxon>
        <taxon>Euplotidae</taxon>
        <taxon>Moneuplotes</taxon>
    </lineage>
</organism>
<dbReference type="GO" id="GO:0000978">
    <property type="term" value="F:RNA polymerase II cis-regulatory region sequence-specific DNA binding"/>
    <property type="evidence" value="ECO:0007669"/>
    <property type="project" value="TreeGrafter"/>
</dbReference>
<sequence length="236" mass="27074">MSATSRLKKFICTAQGCNKEYSTKFALQRHLYTHSGIKTFTCSFCPKSFSLQQYLQEHEFTHTKAKPFVCGIDGCRVAFRQRGKLCLHRSTHPSYKKKDYKVYARKINGRRSQHKPKEILPEYLKQVEEKKEHQHLLKDLKNSRTLPILPPDSISSINLTNYCLCDFQLPAKQAPSSTSNLITLPSPSPLLCESQYFFPAYWQEEQNCESTIIEVIGMSPLGFGSSGRYFLSAMDI</sequence>
<dbReference type="PANTHER" id="PTHR23235:SF120">
    <property type="entry name" value="KRUPPEL-LIKE FACTOR 15"/>
    <property type="match status" value="1"/>
</dbReference>
<dbReference type="GO" id="GO:0008270">
    <property type="term" value="F:zinc ion binding"/>
    <property type="evidence" value="ECO:0007669"/>
    <property type="project" value="UniProtKB-KW"/>
</dbReference>
<dbReference type="PROSITE" id="PS00028">
    <property type="entry name" value="ZINC_FINGER_C2H2_1"/>
    <property type="match status" value="3"/>
</dbReference>
<accession>A0AAD1UFC6</accession>
<dbReference type="Pfam" id="PF00096">
    <property type="entry name" value="zf-C2H2"/>
    <property type="match status" value="2"/>
</dbReference>
<keyword evidence="7" id="KW-1185">Reference proteome</keyword>
<dbReference type="Gene3D" id="3.30.160.60">
    <property type="entry name" value="Classic Zinc Finger"/>
    <property type="match status" value="3"/>
</dbReference>
<dbReference type="InterPro" id="IPR013087">
    <property type="entry name" value="Znf_C2H2_type"/>
</dbReference>
<dbReference type="Proteomes" id="UP001295684">
    <property type="component" value="Unassembled WGS sequence"/>
</dbReference>
<evidence type="ECO:0000313" key="6">
    <source>
        <dbReference type="EMBL" id="CAI2366273.1"/>
    </source>
</evidence>
<dbReference type="PANTHER" id="PTHR23235">
    <property type="entry name" value="KRUEPPEL-LIKE TRANSCRIPTION FACTOR"/>
    <property type="match status" value="1"/>
</dbReference>
<dbReference type="SUPFAM" id="SSF57667">
    <property type="entry name" value="beta-beta-alpha zinc fingers"/>
    <property type="match status" value="2"/>
</dbReference>
<keyword evidence="3" id="KW-0862">Zinc</keyword>
<dbReference type="InterPro" id="IPR036236">
    <property type="entry name" value="Znf_C2H2_sf"/>
</dbReference>
<evidence type="ECO:0000256" key="2">
    <source>
        <dbReference type="ARBA" id="ARBA00022771"/>
    </source>
</evidence>
<evidence type="ECO:0000256" key="4">
    <source>
        <dbReference type="PROSITE-ProRule" id="PRU00042"/>
    </source>
</evidence>
<evidence type="ECO:0000256" key="1">
    <source>
        <dbReference type="ARBA" id="ARBA00022723"/>
    </source>
</evidence>
<reference evidence="6" key="1">
    <citation type="submission" date="2023-07" db="EMBL/GenBank/DDBJ databases">
        <authorList>
            <consortium name="AG Swart"/>
            <person name="Singh M."/>
            <person name="Singh A."/>
            <person name="Seah K."/>
            <person name="Emmerich C."/>
        </authorList>
    </citation>
    <scope>NUCLEOTIDE SEQUENCE</scope>
    <source>
        <strain evidence="6">DP1</strain>
    </source>
</reference>
<dbReference type="SMART" id="SM00355">
    <property type="entry name" value="ZnF_C2H2"/>
    <property type="match status" value="3"/>
</dbReference>
<protein>
    <recommendedName>
        <fullName evidence="5">C2H2-type domain-containing protein</fullName>
    </recommendedName>
</protein>
<comment type="caution">
    <text evidence="6">The sequence shown here is derived from an EMBL/GenBank/DDBJ whole genome shotgun (WGS) entry which is preliminary data.</text>
</comment>
<keyword evidence="2 4" id="KW-0863">Zinc-finger</keyword>
<dbReference type="GO" id="GO:0000981">
    <property type="term" value="F:DNA-binding transcription factor activity, RNA polymerase II-specific"/>
    <property type="evidence" value="ECO:0007669"/>
    <property type="project" value="TreeGrafter"/>
</dbReference>
<gene>
    <name evidence="6" type="ORF">ECRASSUSDP1_LOCUS7545</name>
</gene>